<dbReference type="GO" id="GO:0005524">
    <property type="term" value="F:ATP binding"/>
    <property type="evidence" value="ECO:0007669"/>
    <property type="project" value="UniProtKB-KW"/>
</dbReference>
<dbReference type="Proteomes" id="UP000237000">
    <property type="component" value="Unassembled WGS sequence"/>
</dbReference>
<dbReference type="GO" id="GO:0044773">
    <property type="term" value="P:mitotic DNA damage checkpoint signaling"/>
    <property type="evidence" value="ECO:0007669"/>
    <property type="project" value="TreeGrafter"/>
</dbReference>
<evidence type="ECO:0000256" key="2">
    <source>
        <dbReference type="ARBA" id="ARBA00022527"/>
    </source>
</evidence>
<protein>
    <recommendedName>
        <fullName evidence="1">non-specific serine/threonine protein kinase</fullName>
        <ecNumber evidence="1">2.7.11.1</ecNumber>
    </recommendedName>
</protein>
<reference evidence="10" key="1">
    <citation type="submission" date="2016-06" db="EMBL/GenBank/DDBJ databases">
        <title>Parallel loss of symbiosis genes in relatives of nitrogen-fixing non-legume Parasponia.</title>
        <authorList>
            <person name="Van Velzen R."/>
            <person name="Holmer R."/>
            <person name="Bu F."/>
            <person name="Rutten L."/>
            <person name="Van Zeijl A."/>
            <person name="Liu W."/>
            <person name="Santuari L."/>
            <person name="Cao Q."/>
            <person name="Sharma T."/>
            <person name="Shen D."/>
            <person name="Roswanjaya Y."/>
            <person name="Wardhani T."/>
            <person name="Kalhor M.S."/>
            <person name="Jansen J."/>
            <person name="Van den Hoogen J."/>
            <person name="Gungor B."/>
            <person name="Hartog M."/>
            <person name="Hontelez J."/>
            <person name="Verver J."/>
            <person name="Yang W.-C."/>
            <person name="Schijlen E."/>
            <person name="Repin R."/>
            <person name="Schilthuizen M."/>
            <person name="Schranz E."/>
            <person name="Heidstra R."/>
            <person name="Miyata K."/>
            <person name="Fedorova E."/>
            <person name="Kohlen W."/>
            <person name="Bisseling T."/>
            <person name="Smit S."/>
            <person name="Geurts R."/>
        </authorList>
    </citation>
    <scope>NUCLEOTIDE SEQUENCE [LARGE SCALE GENOMIC DNA]</scope>
    <source>
        <strain evidence="10">cv. RG33-2</strain>
    </source>
</reference>
<dbReference type="Gene3D" id="3.30.200.20">
    <property type="entry name" value="Phosphorylase Kinase, domain 1"/>
    <property type="match status" value="1"/>
</dbReference>
<dbReference type="GO" id="GO:0004674">
    <property type="term" value="F:protein serine/threonine kinase activity"/>
    <property type="evidence" value="ECO:0007669"/>
    <property type="project" value="UniProtKB-KW"/>
</dbReference>
<evidence type="ECO:0000256" key="5">
    <source>
        <dbReference type="ARBA" id="ARBA00022777"/>
    </source>
</evidence>
<dbReference type="InParanoid" id="A0A2P5FJ95"/>
<dbReference type="PROSITE" id="PS50011">
    <property type="entry name" value="PROTEIN_KINASE_DOM"/>
    <property type="match status" value="1"/>
</dbReference>
<evidence type="ECO:0000256" key="7">
    <source>
        <dbReference type="SAM" id="MobiDB-lite"/>
    </source>
</evidence>
<dbReference type="EC" id="2.7.11.1" evidence="1"/>
<organism evidence="9 10">
    <name type="scientific">Trema orientale</name>
    <name type="common">Charcoal tree</name>
    <name type="synonym">Celtis orientalis</name>
    <dbReference type="NCBI Taxonomy" id="63057"/>
    <lineage>
        <taxon>Eukaryota</taxon>
        <taxon>Viridiplantae</taxon>
        <taxon>Streptophyta</taxon>
        <taxon>Embryophyta</taxon>
        <taxon>Tracheophyta</taxon>
        <taxon>Spermatophyta</taxon>
        <taxon>Magnoliopsida</taxon>
        <taxon>eudicotyledons</taxon>
        <taxon>Gunneridae</taxon>
        <taxon>Pentapetalae</taxon>
        <taxon>rosids</taxon>
        <taxon>fabids</taxon>
        <taxon>Rosales</taxon>
        <taxon>Cannabaceae</taxon>
        <taxon>Trema</taxon>
    </lineage>
</organism>
<evidence type="ECO:0000259" key="8">
    <source>
        <dbReference type="PROSITE" id="PS50011"/>
    </source>
</evidence>
<dbReference type="AlphaFoldDB" id="A0A2P5FJ95"/>
<dbReference type="PANTHER" id="PTHR44167">
    <property type="entry name" value="OVARIAN-SPECIFIC SERINE/THREONINE-PROTEIN KINASE LOK-RELATED"/>
    <property type="match status" value="1"/>
</dbReference>
<evidence type="ECO:0000313" key="10">
    <source>
        <dbReference type="Proteomes" id="UP000237000"/>
    </source>
</evidence>
<name>A0A2P5FJ95_TREOI</name>
<feature type="region of interest" description="Disordered" evidence="7">
    <location>
        <begin position="436"/>
        <end position="460"/>
    </location>
</feature>
<dbReference type="FunCoup" id="A0A2P5FJ95">
    <property type="interactions" value="1509"/>
</dbReference>
<keyword evidence="4" id="KW-0547">Nucleotide-binding</keyword>
<dbReference type="InterPro" id="IPR008271">
    <property type="entry name" value="Ser/Thr_kinase_AS"/>
</dbReference>
<comment type="caution">
    <text evidence="9">The sequence shown here is derived from an EMBL/GenBank/DDBJ whole genome shotgun (WGS) entry which is preliminary data.</text>
</comment>
<dbReference type="Gene3D" id="1.10.510.10">
    <property type="entry name" value="Transferase(Phosphotransferase) domain 1"/>
    <property type="match status" value="1"/>
</dbReference>
<keyword evidence="3" id="KW-0808">Transferase</keyword>
<keyword evidence="10" id="KW-1185">Reference proteome</keyword>
<evidence type="ECO:0000256" key="6">
    <source>
        <dbReference type="ARBA" id="ARBA00022840"/>
    </source>
</evidence>
<dbReference type="PROSITE" id="PS00108">
    <property type="entry name" value="PROTEIN_KINASE_ST"/>
    <property type="match status" value="1"/>
</dbReference>
<dbReference type="InterPro" id="IPR011009">
    <property type="entry name" value="Kinase-like_dom_sf"/>
</dbReference>
<evidence type="ECO:0000256" key="1">
    <source>
        <dbReference type="ARBA" id="ARBA00012513"/>
    </source>
</evidence>
<dbReference type="GO" id="GO:0005634">
    <property type="term" value="C:nucleus"/>
    <property type="evidence" value="ECO:0007669"/>
    <property type="project" value="TreeGrafter"/>
</dbReference>
<dbReference type="InterPro" id="IPR000719">
    <property type="entry name" value="Prot_kinase_dom"/>
</dbReference>
<dbReference type="SMART" id="SM00220">
    <property type="entry name" value="S_TKc"/>
    <property type="match status" value="1"/>
</dbReference>
<evidence type="ECO:0000256" key="3">
    <source>
        <dbReference type="ARBA" id="ARBA00022679"/>
    </source>
</evidence>
<dbReference type="EMBL" id="JXTC01000029">
    <property type="protein sequence ID" value="PON97871.1"/>
    <property type="molecule type" value="Genomic_DNA"/>
</dbReference>
<accession>A0A2P5FJ95</accession>
<keyword evidence="6" id="KW-0067">ATP-binding</keyword>
<dbReference type="PANTHER" id="PTHR44167:SF23">
    <property type="entry name" value="CDC7 KINASE, ISOFORM A-RELATED"/>
    <property type="match status" value="1"/>
</dbReference>
<gene>
    <name evidence="9" type="ORF">TorRG33x02_064610</name>
</gene>
<proteinExistence type="predicted"/>
<sequence length="864" mass="96569">METRSADSELSTTTGPDSHKARHFLALLLRLGRPARPPELASLCTLFPASPELVHYLCSIPNSPISLIGDLFVTPSPVAAIAFAQSAAISNFLNALWRPPSPQIGTGVCNADGAGIRLKKRKWLVSDGEFAPPEKTRLILNFGEVEEENGAPLRIQYTSPKVPFEVSDYVRRSINMLPRDVSKMVNEFIFANSLSGISGAGQQACQLTEIGLLEGGTDTSVSVQRKGNKEIMAFEPNLEPALPTSMLDKLAVCSGAITDGENVGLRTKDMVTFCPENTEASNMLTVEVGNINESSIATSVGLTEKEGTMGDQEEERSVASGSIIGERENVFIPLSTVLLNIPCGSGLKEKVNCAHTMPSSAKEQTNMESWDFPPAAKVFLSQKKLSEHEKAIEAISPRRKQLCKSLEQDKAIDALKEKHQSNGNRKVIDMRQKLGQNIDSDSHIKQRKRSSNSVSPKDQIEQKALPSFESYVVEEEEGSGGYGTVYRAKRKKDGTTVAIKCPHVNAHKHHVTNELRMLERFGGKSFVIKYEGCFKNGDSDCFVLEHVEHDRPEVLKKELDVFQLRWYGYCMFRALSSLHKQGVIHRDVKPGNFLFSRKASKGYLIDFNLAMDLHQKYGNTSKSKVGGDAHINHVKLPNTNSIQTKDRKLPNTKSSETARLKTTNDYKSKLDMKNLRRKALDQTKTCNNDLRSRNVLFRSPYQGPKVDIWSAGVTLLYLMIGRTPFFGDPEQNIKDIAKLRGSEDLWEVAKLHNRESSFPEDLYKFESLPSIKLWDWCEMVSKRPDFLKEIPKSLFDLVDKCLTVNPRLRITAEEALKHEFFAPCHEVLRKQRLQRQVLSQDLENSPSLRGKSILKPVKVSQVKA</sequence>
<evidence type="ECO:0000256" key="4">
    <source>
        <dbReference type="ARBA" id="ARBA00022741"/>
    </source>
</evidence>
<feature type="domain" description="Protein kinase" evidence="8">
    <location>
        <begin position="471"/>
        <end position="821"/>
    </location>
</feature>
<keyword evidence="2 9" id="KW-0723">Serine/threonine-protein kinase</keyword>
<dbReference type="OrthoDB" id="10020333at2759"/>
<dbReference type="Pfam" id="PF00069">
    <property type="entry name" value="Pkinase"/>
    <property type="match status" value="2"/>
</dbReference>
<dbReference type="STRING" id="63057.A0A2P5FJ95"/>
<evidence type="ECO:0000313" key="9">
    <source>
        <dbReference type="EMBL" id="PON97871.1"/>
    </source>
</evidence>
<dbReference type="FunFam" id="1.10.510.10:FF:001893">
    <property type="entry name" value="Probable serine/threonine-protein kinase DDB_G0291918"/>
    <property type="match status" value="1"/>
</dbReference>
<dbReference type="SUPFAM" id="SSF56112">
    <property type="entry name" value="Protein kinase-like (PK-like)"/>
    <property type="match status" value="1"/>
</dbReference>
<keyword evidence="5 9" id="KW-0418">Kinase</keyword>